<feature type="binding site" evidence="14">
    <location>
        <position position="145"/>
    </location>
    <ligand>
        <name>Zn(2+)</name>
        <dbReference type="ChEBI" id="CHEBI:29105"/>
    </ligand>
</feature>
<evidence type="ECO:0000256" key="7">
    <source>
        <dbReference type="ARBA" id="ARBA00022741"/>
    </source>
</evidence>
<keyword evidence="6 14" id="KW-0436">Ligase</keyword>
<dbReference type="InterPro" id="IPR041872">
    <property type="entry name" value="Anticodon_Met"/>
</dbReference>
<dbReference type="InterPro" id="IPR009080">
    <property type="entry name" value="tRNAsynth_Ia_anticodon-bd"/>
</dbReference>
<dbReference type="PANTHER" id="PTHR45765">
    <property type="entry name" value="METHIONINE--TRNA LIGASE"/>
    <property type="match status" value="1"/>
</dbReference>
<keyword evidence="8 14" id="KW-0862">Zinc</keyword>
<keyword evidence="15" id="KW-0175">Coiled coil</keyword>
<evidence type="ECO:0000313" key="18">
    <source>
        <dbReference type="Proteomes" id="UP000587760"/>
    </source>
</evidence>
<dbReference type="InterPro" id="IPR033911">
    <property type="entry name" value="MetRS_core"/>
</dbReference>
<dbReference type="Proteomes" id="UP000587760">
    <property type="component" value="Unassembled WGS sequence"/>
</dbReference>
<evidence type="ECO:0000256" key="3">
    <source>
        <dbReference type="ARBA" id="ARBA00008258"/>
    </source>
</evidence>
<keyword evidence="10 14" id="KW-0694">RNA-binding</keyword>
<dbReference type="InterPro" id="IPR014758">
    <property type="entry name" value="Met-tRNA_synth"/>
</dbReference>
<dbReference type="FunFam" id="2.20.28.20:FF:000001">
    <property type="entry name" value="Methionine--tRNA ligase"/>
    <property type="match status" value="1"/>
</dbReference>
<feature type="domain" description="TRNA-binding" evidence="16">
    <location>
        <begin position="562"/>
        <end position="663"/>
    </location>
</feature>
<dbReference type="Gene3D" id="2.40.50.140">
    <property type="entry name" value="Nucleic acid-binding proteins"/>
    <property type="match status" value="1"/>
</dbReference>
<dbReference type="SUPFAM" id="SSF52374">
    <property type="entry name" value="Nucleotidylyl transferase"/>
    <property type="match status" value="1"/>
</dbReference>
<dbReference type="AlphaFoldDB" id="A0A841RE43"/>
<feature type="short sequence motif" description="'KMSKS' region" evidence="14">
    <location>
        <begin position="330"/>
        <end position="334"/>
    </location>
</feature>
<dbReference type="InterPro" id="IPR023458">
    <property type="entry name" value="Met-tRNA_ligase_1"/>
</dbReference>
<evidence type="ECO:0000256" key="4">
    <source>
        <dbReference type="ARBA" id="ARBA00022490"/>
    </source>
</evidence>
<reference evidence="17 18" key="1">
    <citation type="submission" date="2020-08" db="EMBL/GenBank/DDBJ databases">
        <title>Genomic Encyclopedia of Type Strains, Phase IV (KMG-IV): sequencing the most valuable type-strain genomes for metagenomic binning, comparative biology and taxonomic classification.</title>
        <authorList>
            <person name="Goeker M."/>
        </authorList>
    </citation>
    <scope>NUCLEOTIDE SEQUENCE [LARGE SCALE GENOMIC DNA]</scope>
    <source>
        <strain evidence="17 18">DSM 2461</strain>
    </source>
</reference>
<dbReference type="PROSITE" id="PS50886">
    <property type="entry name" value="TRBD"/>
    <property type="match status" value="1"/>
</dbReference>
<feature type="coiled-coil region" evidence="15">
    <location>
        <begin position="529"/>
        <end position="556"/>
    </location>
</feature>
<dbReference type="NCBIfam" id="NF001100">
    <property type="entry name" value="PRK00133.1"/>
    <property type="match status" value="1"/>
</dbReference>
<dbReference type="GO" id="GO:0046872">
    <property type="term" value="F:metal ion binding"/>
    <property type="evidence" value="ECO:0007669"/>
    <property type="project" value="UniProtKB-KW"/>
</dbReference>
<dbReference type="InterPro" id="IPR029038">
    <property type="entry name" value="MetRS_Zn"/>
</dbReference>
<gene>
    <name evidence="14" type="primary">metG</name>
    <name evidence="17" type="ORF">HNR50_003331</name>
</gene>
<evidence type="ECO:0000256" key="5">
    <source>
        <dbReference type="ARBA" id="ARBA00022555"/>
    </source>
</evidence>
<comment type="cofactor">
    <cofactor evidence="14">
        <name>Zn(2+)</name>
        <dbReference type="ChEBI" id="CHEBI:29105"/>
    </cofactor>
    <text evidence="14">Binds 1 zinc ion per subunit.</text>
</comment>
<evidence type="ECO:0000256" key="11">
    <source>
        <dbReference type="ARBA" id="ARBA00022917"/>
    </source>
</evidence>
<dbReference type="PRINTS" id="PR01041">
    <property type="entry name" value="TRNASYNTHMET"/>
</dbReference>
<evidence type="ECO:0000256" key="14">
    <source>
        <dbReference type="HAMAP-Rule" id="MF_00098"/>
    </source>
</evidence>
<comment type="similarity">
    <text evidence="3 14">Belongs to the class-I aminoacyl-tRNA synthetase family. MetG type 1 subfamily.</text>
</comment>
<dbReference type="InterPro" id="IPR001412">
    <property type="entry name" value="aa-tRNA-synth_I_CS"/>
</dbReference>
<dbReference type="Pfam" id="PF19303">
    <property type="entry name" value="Anticodon_3"/>
    <property type="match status" value="1"/>
</dbReference>
<dbReference type="Pfam" id="PF01588">
    <property type="entry name" value="tRNA_bind"/>
    <property type="match status" value="1"/>
</dbReference>
<organism evidence="17 18">
    <name type="scientific">Spirochaeta isovalerica</name>
    <dbReference type="NCBI Taxonomy" id="150"/>
    <lineage>
        <taxon>Bacteria</taxon>
        <taxon>Pseudomonadati</taxon>
        <taxon>Spirochaetota</taxon>
        <taxon>Spirochaetia</taxon>
        <taxon>Spirochaetales</taxon>
        <taxon>Spirochaetaceae</taxon>
        <taxon>Spirochaeta</taxon>
    </lineage>
</organism>
<keyword evidence="4 14" id="KW-0963">Cytoplasm</keyword>
<evidence type="ECO:0000256" key="13">
    <source>
        <dbReference type="ARBA" id="ARBA00047364"/>
    </source>
</evidence>
<dbReference type="InterPro" id="IPR015413">
    <property type="entry name" value="Methionyl/Leucyl_tRNA_Synth"/>
</dbReference>
<dbReference type="CDD" id="cd07957">
    <property type="entry name" value="Anticodon_Ia_Met"/>
    <property type="match status" value="1"/>
</dbReference>
<dbReference type="SUPFAM" id="SSF50249">
    <property type="entry name" value="Nucleic acid-binding proteins"/>
    <property type="match status" value="1"/>
</dbReference>
<evidence type="ECO:0000256" key="6">
    <source>
        <dbReference type="ARBA" id="ARBA00022598"/>
    </source>
</evidence>
<dbReference type="GO" id="GO:0000049">
    <property type="term" value="F:tRNA binding"/>
    <property type="evidence" value="ECO:0007669"/>
    <property type="project" value="UniProtKB-UniRule"/>
</dbReference>
<evidence type="ECO:0000313" key="17">
    <source>
        <dbReference type="EMBL" id="MBB6481651.1"/>
    </source>
</evidence>
<sequence length="719" mass="81907">MKKRLVTSALPYVNNIPHLGNLIQVLSADVFARYCRQYGYETMYVCGTDEYGTATETKALSEGVSPRELCDKFHVIHRDIYKWFNIDFDHFGRTSTDKQTEIVQGLFKAIDDAGYIREQTLEQLFCNSCDRFLADRYVHGTCPHCGSENARGDQCEDCGKLLEPVELENPKCGVCGSKPEVRSTKHLFIDLPAILPKLESWMDEASEQGFWARNAVQMTKSWIRDGLKERCITRDLKWGIPVPKEGFEDKVFYVWFDAPIGYISITANLTDQWKDWWQNPEEVELFQFIGKDNIPFHTVIFPSTLLGSGEPWTMLHHMSSSEYLNYENAKFSKSKGVGVFGNDCQETGIPADVWRFYIFYNRPEKSDTQFLWKDFEEKVNSELIGNLANLVNRTLTFANRFFDGQVPEAEVDADFWKEVKEKEELISAKLDRAELRDAFREIFMLSSMGNRAFQAGEPWRTRTEDPAAAASLLKSLIYLVRDLAILTHPYIPETSEKIVSFLEGADLSWSSLAKIEGITGINKPEILFTKLEEKRIDELRERFAGTQDERAAAADESVEAQFNKEIQLVVGKIVEIERHPEAEKLYVEKIDCGEDEPRTIVSGLVPHYKEEELLGKNLVVVANLKPTKLRGIKSMGMILAAEDKDENVEVIFIEDAAPGTPVVLADDKREKREYTKLKASRFFEIPLRTEDFIVKTGGTALTVNGQELKTAKVKNGEVG</sequence>
<dbReference type="SUPFAM" id="SSF47323">
    <property type="entry name" value="Anticodon-binding domain of a subclass of class I aminoacyl-tRNA synthetases"/>
    <property type="match status" value="1"/>
</dbReference>
<feature type="binding site" evidence="14">
    <location>
        <position position="158"/>
    </location>
    <ligand>
        <name>Zn(2+)</name>
        <dbReference type="ChEBI" id="CHEBI:29105"/>
    </ligand>
</feature>
<dbReference type="InterPro" id="IPR012340">
    <property type="entry name" value="NA-bd_OB-fold"/>
</dbReference>
<evidence type="ECO:0000256" key="2">
    <source>
        <dbReference type="ARBA" id="ARBA00004496"/>
    </source>
</evidence>
<dbReference type="CDD" id="cd00814">
    <property type="entry name" value="MetRS_core"/>
    <property type="match status" value="1"/>
</dbReference>
<feature type="binding site" evidence="14">
    <location>
        <position position="333"/>
    </location>
    <ligand>
        <name>ATP</name>
        <dbReference type="ChEBI" id="CHEBI:30616"/>
    </ligand>
</feature>
<dbReference type="InterPro" id="IPR002547">
    <property type="entry name" value="tRNA-bd_dom"/>
</dbReference>
<dbReference type="EC" id="6.1.1.10" evidence="14"/>
<dbReference type="Gene3D" id="1.10.730.10">
    <property type="entry name" value="Isoleucyl-tRNA Synthetase, Domain 1"/>
    <property type="match status" value="1"/>
</dbReference>
<name>A0A841RE43_9SPIO</name>
<feature type="short sequence motif" description="'HIGH' region" evidence="14">
    <location>
        <begin position="11"/>
        <end position="21"/>
    </location>
</feature>
<dbReference type="InterPro" id="IPR014729">
    <property type="entry name" value="Rossmann-like_a/b/a_fold"/>
</dbReference>
<dbReference type="PROSITE" id="PS00178">
    <property type="entry name" value="AA_TRNA_LIGASE_I"/>
    <property type="match status" value="1"/>
</dbReference>
<dbReference type="GO" id="GO:0005524">
    <property type="term" value="F:ATP binding"/>
    <property type="evidence" value="ECO:0007669"/>
    <property type="project" value="UniProtKB-UniRule"/>
</dbReference>
<dbReference type="GO" id="GO:0006431">
    <property type="term" value="P:methionyl-tRNA aminoacylation"/>
    <property type="evidence" value="ECO:0007669"/>
    <property type="project" value="UniProtKB-UniRule"/>
</dbReference>
<comment type="subcellular location">
    <subcellularLocation>
        <location evidence="2 14">Cytoplasm</location>
    </subcellularLocation>
</comment>
<dbReference type="GO" id="GO:0004825">
    <property type="term" value="F:methionine-tRNA ligase activity"/>
    <property type="evidence" value="ECO:0007669"/>
    <property type="project" value="UniProtKB-UniRule"/>
</dbReference>
<dbReference type="GO" id="GO:0017101">
    <property type="term" value="C:aminoacyl-tRNA synthetase multienzyme complex"/>
    <property type="evidence" value="ECO:0007669"/>
    <property type="project" value="TreeGrafter"/>
</dbReference>
<evidence type="ECO:0000256" key="8">
    <source>
        <dbReference type="ARBA" id="ARBA00022833"/>
    </source>
</evidence>
<dbReference type="NCBIfam" id="TIGR00398">
    <property type="entry name" value="metG"/>
    <property type="match status" value="1"/>
</dbReference>
<comment type="caution">
    <text evidence="17">The sequence shown here is derived from an EMBL/GenBank/DDBJ whole genome shotgun (WGS) entry which is preliminary data.</text>
</comment>
<keyword evidence="5 14" id="KW-0820">tRNA-binding</keyword>
<dbReference type="PANTHER" id="PTHR45765:SF1">
    <property type="entry name" value="METHIONINE--TRNA LIGASE, CYTOPLASMIC"/>
    <property type="match status" value="1"/>
</dbReference>
<keyword evidence="18" id="KW-1185">Reference proteome</keyword>
<evidence type="ECO:0000256" key="10">
    <source>
        <dbReference type="ARBA" id="ARBA00022884"/>
    </source>
</evidence>
<proteinExistence type="inferred from homology"/>
<dbReference type="SUPFAM" id="SSF57770">
    <property type="entry name" value="Methionyl-tRNA synthetase (MetRS), Zn-domain"/>
    <property type="match status" value="1"/>
</dbReference>
<evidence type="ECO:0000256" key="9">
    <source>
        <dbReference type="ARBA" id="ARBA00022840"/>
    </source>
</evidence>
<protein>
    <recommendedName>
        <fullName evidence="14">Methionine--tRNA ligase</fullName>
        <ecNumber evidence="14">6.1.1.10</ecNumber>
    </recommendedName>
    <alternativeName>
        <fullName evidence="14">Methionyl-tRNA synthetase</fullName>
        <shortName evidence="14">MetRS</shortName>
    </alternativeName>
</protein>
<comment type="subunit">
    <text evidence="14">Homodimer.</text>
</comment>
<keyword evidence="7 14" id="KW-0547">Nucleotide-binding</keyword>
<comment type="catalytic activity">
    <reaction evidence="13 14">
        <text>tRNA(Met) + L-methionine + ATP = L-methionyl-tRNA(Met) + AMP + diphosphate</text>
        <dbReference type="Rhea" id="RHEA:13481"/>
        <dbReference type="Rhea" id="RHEA-COMP:9667"/>
        <dbReference type="Rhea" id="RHEA-COMP:9698"/>
        <dbReference type="ChEBI" id="CHEBI:30616"/>
        <dbReference type="ChEBI" id="CHEBI:33019"/>
        <dbReference type="ChEBI" id="CHEBI:57844"/>
        <dbReference type="ChEBI" id="CHEBI:78442"/>
        <dbReference type="ChEBI" id="CHEBI:78530"/>
        <dbReference type="ChEBI" id="CHEBI:456215"/>
        <dbReference type="EC" id="6.1.1.10"/>
    </reaction>
</comment>
<dbReference type="Pfam" id="PF09334">
    <property type="entry name" value="tRNA-synt_1g"/>
    <property type="match status" value="1"/>
</dbReference>
<keyword evidence="9 14" id="KW-0067">ATP-binding</keyword>
<dbReference type="Gene3D" id="3.40.50.620">
    <property type="entry name" value="HUPs"/>
    <property type="match status" value="1"/>
</dbReference>
<feature type="binding site" evidence="14">
    <location>
        <position position="142"/>
    </location>
    <ligand>
        <name>Zn(2+)</name>
        <dbReference type="ChEBI" id="CHEBI:29105"/>
    </ligand>
</feature>
<dbReference type="RefSeq" id="WP_184747888.1">
    <property type="nucleotide sequence ID" value="NZ_JACHGJ010000007.1"/>
</dbReference>
<keyword evidence="14" id="KW-0479">Metal-binding</keyword>
<keyword evidence="12 14" id="KW-0030">Aminoacyl-tRNA synthetase</keyword>
<evidence type="ECO:0000256" key="15">
    <source>
        <dbReference type="SAM" id="Coils"/>
    </source>
</evidence>
<accession>A0A841RE43</accession>
<feature type="binding site" evidence="14">
    <location>
        <position position="155"/>
    </location>
    <ligand>
        <name>Zn(2+)</name>
        <dbReference type="ChEBI" id="CHEBI:29105"/>
    </ligand>
</feature>
<dbReference type="GO" id="GO:0005829">
    <property type="term" value="C:cytosol"/>
    <property type="evidence" value="ECO:0007669"/>
    <property type="project" value="TreeGrafter"/>
</dbReference>
<keyword evidence="11 14" id="KW-0648">Protein biosynthesis</keyword>
<dbReference type="Gene3D" id="2.20.28.20">
    <property type="entry name" value="Methionyl-tRNA synthetase, Zn-domain"/>
    <property type="match status" value="1"/>
</dbReference>
<dbReference type="EMBL" id="JACHGJ010000007">
    <property type="protein sequence ID" value="MBB6481651.1"/>
    <property type="molecule type" value="Genomic_DNA"/>
</dbReference>
<dbReference type="HAMAP" id="MF_00098">
    <property type="entry name" value="Met_tRNA_synth_type1"/>
    <property type="match status" value="1"/>
</dbReference>
<evidence type="ECO:0000259" key="16">
    <source>
        <dbReference type="PROSITE" id="PS50886"/>
    </source>
</evidence>
<evidence type="ECO:0000256" key="12">
    <source>
        <dbReference type="ARBA" id="ARBA00023146"/>
    </source>
</evidence>
<evidence type="ECO:0000256" key="1">
    <source>
        <dbReference type="ARBA" id="ARBA00003314"/>
    </source>
</evidence>
<comment type="function">
    <text evidence="1 14">Is required not only for elongation of protein synthesis but also for the initiation of all mRNA translation through initiator tRNA(fMet) aminoacylation.</text>
</comment>